<comment type="caution">
    <text evidence="7">The sequence shown here is derived from an EMBL/GenBank/DDBJ whole genome shotgun (WGS) entry which is preliminary data.</text>
</comment>
<dbReference type="InterPro" id="IPR022045">
    <property type="entry name" value="TcdB_toxin_mid/N"/>
</dbReference>
<dbReference type="Pfam" id="PF12255">
    <property type="entry name" value="TcdB_toxin_midC"/>
    <property type="match status" value="1"/>
</dbReference>
<dbReference type="InterPro" id="IPR022044">
    <property type="entry name" value="TcdB_toxin_mid/C"/>
</dbReference>
<proteinExistence type="predicted"/>
<dbReference type="InterPro" id="IPR050708">
    <property type="entry name" value="T6SS_VgrG/RHS"/>
</dbReference>
<dbReference type="PRINTS" id="PR01341">
    <property type="entry name" value="SALSPVBPROT"/>
</dbReference>
<keyword evidence="2" id="KW-0964">Secreted</keyword>
<dbReference type="InterPro" id="IPR003284">
    <property type="entry name" value="Sal_SpvB"/>
</dbReference>
<reference evidence="7 8" key="1">
    <citation type="submission" date="2018-06" db="EMBL/GenBank/DDBJ databases">
        <title>Novel Chryseobacterium species.</title>
        <authorList>
            <person name="Newman J."/>
            <person name="Hugo C."/>
            <person name="Oosthuizen L."/>
            <person name="Charimba G."/>
        </authorList>
    </citation>
    <scope>NUCLEOTIDE SEQUENCE [LARGE SCALE GENOMIC DNA]</scope>
    <source>
        <strain evidence="7 8">7_F195</strain>
    </source>
</reference>
<dbReference type="EMBL" id="QNVV01000015">
    <property type="protein sequence ID" value="REC46159.1"/>
    <property type="molecule type" value="Genomic_DNA"/>
</dbReference>
<evidence type="ECO:0000259" key="6">
    <source>
        <dbReference type="Pfam" id="PF12256"/>
    </source>
</evidence>
<dbReference type="InterPro" id="IPR022385">
    <property type="entry name" value="Rhs_assc_core"/>
</dbReference>
<dbReference type="Pfam" id="PF03534">
    <property type="entry name" value="SpvB"/>
    <property type="match status" value="1"/>
</dbReference>
<feature type="compositionally biased region" description="Basic residues" evidence="4">
    <location>
        <begin position="2219"/>
        <end position="2228"/>
    </location>
</feature>
<dbReference type="PANTHER" id="PTHR32305:SF15">
    <property type="entry name" value="PROTEIN RHSA-RELATED"/>
    <property type="match status" value="1"/>
</dbReference>
<keyword evidence="3" id="KW-0843">Virulence</keyword>
<dbReference type="OrthoDB" id="9765204at2"/>
<evidence type="ECO:0000256" key="3">
    <source>
        <dbReference type="ARBA" id="ARBA00023026"/>
    </source>
</evidence>
<name>A0A3D9AY11_9FLAO</name>
<dbReference type="PANTHER" id="PTHR32305">
    <property type="match status" value="1"/>
</dbReference>
<feature type="region of interest" description="Disordered" evidence="4">
    <location>
        <begin position="2213"/>
        <end position="2252"/>
    </location>
</feature>
<dbReference type="GO" id="GO:0005576">
    <property type="term" value="C:extracellular region"/>
    <property type="evidence" value="ECO:0007669"/>
    <property type="project" value="UniProtKB-SubCell"/>
</dbReference>
<feature type="domain" description="Insecticide toxin TcdB middle/N-terminal" evidence="6">
    <location>
        <begin position="630"/>
        <end position="791"/>
    </location>
</feature>
<sequence length="2497" mass="280820">MIAMEKVSISGTSLPGGGGAIKGIGETFQPNSFSGTAAYTIPVPITAGRGLAPSLSLAYNSGSGNSIFGVGWDVEIPEFTIRTEKGIPKYDGTDIFLFSGKELVPGENATRTETDQQGDIWSICIYFPRVEDDYSRIEYHKNQTTGESFWRTFATNNTVSEYGSVPEARVADPDDAARIFSWQIVSITDPKGNKVQFRYQRENDLETGILNRGAFTRNYIDRIFYGNYYNTSKEEKFAFEVIFDYGSHELDNLTTTAADPYAEVRSWACRPDPFSSFRSGFQLRTYRRCQNILLFHHFENENNGNPFLVNRLQLAYYDTTDYTKVPDQTAVISCLKKVIITGCRIQSDGSYELLAKPDLELTFSVFDVAPTATFSTLTVAYNGTIPGKLDTGDFLPVDLNGAGLPGILYTRDSGSFYYNPKGNGHYSEPETVPDFAVGDSGVITDLQGNGIKDLMVSSPPGYYTNTGQGWEPFQPFEQYPSALAGTESVDLSGNGKSDFLVASDDYLTVYPGLGNFGYGEPQQVPAPEGFPLQSQNSGKTSVSFADLFGDGLQHRVAVANGTIYCWPNLGYGRFGQRIQLINAPYFEAGFDASRFYFADLNGTGTMDIVYALDNAVQLFLNKSGNSFSEAITITLPESFDPLDSLHFADILGTGTSCLVFSKLTDTPRHYYLNFSGVDPQDIATVTLKPYLLTETNNNTGSRMVLHYSSSVRFYLEDEQAGEPWKTRLFFPVQVIDRITQTDAVSQSCYVQEFGYHDGYYDPVERSFRGFGFVETWDTQTYETFTATIQNQEFPVNEINKELYVPPVYTKKWFNTGVFESYDELQEQYRADFFKGDANAYDFPDNVFAADIYAANGKTFREAFVALNGSLIRTEVYGLDDQPESSVPYAVEQANYGVALVQPASDEEHAIFRVDPREHIAYHYERNANDPRIEQQFTLEVDPQSGTVKRACTVYPPRRTPSTNGVSLYPEQQQLLATFTTTDVINTNEKEMYWMGIVGQEQTFQLSGFALETGKEYMDFDYCNDLIEEALQNIIPYGVSPGETVAALQLSWTRNYFWNETQDHFLPLLTIASRGLQAYTATAQFTQNYIDSAYKGKLTNDVVTNAGFVFDKETGYWWNNGTVQTYFKADTPELFFLPDEVINPFVAADSELSVCGKMGYDAPYNIQAVELIEYIDPDNDIKNTQLLTLDYHTCTPKQLVDINGNVSQVLYDPLGQVRVSSLFGIKNGDLEGSMLLYPYGGFPAEYQTRTTAPDGTPITIQSVLDQQDYYIQGALTYFFYDEHNWTDRKQPLAAISLSATNFIHKGAENSECRIRIEFSDGFGRIIEQKELVDPGLAYVDNKLVQVEERWNTSGRTVYNNKGLVAQQYLPFFSATSDYENQQTLIDEGNMPPPSVMHYDPLGRLIRTDDPKGFFSKITFTAWEQKTYDADDTVLDSEYYKTFMANYPVNPTQEQQDEKNALDKAAKCYNTPTTEVFDNTGTQFLLQTNNLGKVTAATFDAIATGSGSTGAEILQALVTAGYISAEGWLTSIFTPYQPGFELQLAPKFDSINEQITLILLQGVLTSYSETDIQSRVLLQIDPRLYYTNVTTGTDYINQRNTYQMNETSALVTESADGGMEFHFNNIMGLLCWSWTPRMYNQRITYDRLQRQKTLRVKRYVDGDPIVPVDQYPLVEVCTYGEEIPDAALLNLRGKLYEQKDLSGIVTFNRYALTGQSISKIRQMTTVYKDAIDWNDPAKVPLDPHTLSLEQIYNAVGNLLTETTTDGTVTQRSYSKSGLLATIDLKLPDGKSKPVIQRIEYNASNQRNRIVFANNSSTVYTYEATTQRLITLKNTRLVTSGENPLLQNITYVYDPVGNITRLRDLSRDTIFYNNQKVVPLSDYTYDILYRLSAANGYQHPGILANTYQNNVVNNDFKQSKFSVAPSDYDKLENYSENYTYDNSGNLTQLKHIAKSASWTRDLPVEVNSNRLTGITYDDSGNLRQVMINKPVALDYNCCENLVRAAIITRPEEEDDADYYVYDSAEQRTRKVSERMANGSTVNMMESTVYFGNYALKQQQTVTNNTTTTTLERETLRIMDGETCLLIMHYWKLDDNKKEKQTGDRSFRWQLCTQLDSVAVEVDDQALLISYEEYFPYGGTSIIAGPNQQEVSLKNYRYSGKERDDTTGLYYYGHRYYVPWLMRWNKPDPAGGVDGLNLYAFCIGNPVSMKDADGLSAGGKGGNAKKAKKKKAFALSDSSATDADDESDGGKSLKKPRLLKVSKKIRKEKSKRLKEKIASRHGSNMKLAKRVHQSNLYTGVTEEIVAPNKGMSPERLLVRHLSTALLAQNEEFTEVQAAINHTEKTIYVASNKKQNELSTLLSDTLKNFTVPDKKNYSGRVARHLGKLETEINGAYQDYKLEFVKGHEEQHAETKIVEAGKQFNYIGGTRRPCLACSLFFQIHSIATTSYGQHPGAYWDSVAALLSLSPYQEHLSMTTYAGIYYKNFGVSASHVHDYDTDSE</sequence>
<dbReference type="SUPFAM" id="SSF69318">
    <property type="entry name" value="Integrin alpha N-terminal domain"/>
    <property type="match status" value="1"/>
</dbReference>
<evidence type="ECO:0000313" key="8">
    <source>
        <dbReference type="Proteomes" id="UP000256257"/>
    </source>
</evidence>
<dbReference type="Pfam" id="PF12256">
    <property type="entry name" value="TcdB_toxin_midN"/>
    <property type="match status" value="1"/>
</dbReference>
<evidence type="ECO:0000256" key="2">
    <source>
        <dbReference type="ARBA" id="ARBA00022525"/>
    </source>
</evidence>
<dbReference type="NCBIfam" id="TIGR03696">
    <property type="entry name" value="Rhs_assc_core"/>
    <property type="match status" value="1"/>
</dbReference>
<gene>
    <name evidence="7" type="ORF">DRF67_15515</name>
</gene>
<feature type="domain" description="Insecticide toxin TcdB middle/C-terminal" evidence="5">
    <location>
        <begin position="864"/>
        <end position="996"/>
    </location>
</feature>
<evidence type="ECO:0000313" key="7">
    <source>
        <dbReference type="EMBL" id="REC46159.1"/>
    </source>
</evidence>
<dbReference type="GO" id="GO:0005737">
    <property type="term" value="C:cytoplasm"/>
    <property type="evidence" value="ECO:0007669"/>
    <property type="project" value="InterPro"/>
</dbReference>
<evidence type="ECO:0000256" key="1">
    <source>
        <dbReference type="ARBA" id="ARBA00004613"/>
    </source>
</evidence>
<protein>
    <submittedName>
        <fullName evidence="7">Sugar-binding protein</fullName>
    </submittedName>
</protein>
<organism evidence="7 8">
    <name type="scientific">Chryseobacterium pennipullorum</name>
    <dbReference type="NCBI Taxonomy" id="2258963"/>
    <lineage>
        <taxon>Bacteria</taxon>
        <taxon>Pseudomonadati</taxon>
        <taxon>Bacteroidota</taxon>
        <taxon>Flavobacteriia</taxon>
        <taxon>Flavobacteriales</taxon>
        <taxon>Weeksellaceae</taxon>
        <taxon>Chryseobacterium group</taxon>
        <taxon>Chryseobacterium</taxon>
    </lineage>
</organism>
<evidence type="ECO:0000259" key="5">
    <source>
        <dbReference type="Pfam" id="PF12255"/>
    </source>
</evidence>
<evidence type="ECO:0000256" key="4">
    <source>
        <dbReference type="SAM" id="MobiDB-lite"/>
    </source>
</evidence>
<keyword evidence="8" id="KW-1185">Reference proteome</keyword>
<dbReference type="Gene3D" id="2.180.10.10">
    <property type="entry name" value="RHS repeat-associated core"/>
    <property type="match status" value="1"/>
</dbReference>
<accession>A0A3D9AY11</accession>
<comment type="subcellular location">
    <subcellularLocation>
        <location evidence="1">Secreted</location>
    </subcellularLocation>
</comment>
<dbReference type="InterPro" id="IPR028994">
    <property type="entry name" value="Integrin_alpha_N"/>
</dbReference>
<dbReference type="Proteomes" id="UP000256257">
    <property type="component" value="Unassembled WGS sequence"/>
</dbReference>